<feature type="region of interest" description="Disordered" evidence="1">
    <location>
        <begin position="89"/>
        <end position="108"/>
    </location>
</feature>
<dbReference type="EMBL" id="JARKIE010000124">
    <property type="protein sequence ID" value="KAJ7680077.1"/>
    <property type="molecule type" value="Genomic_DNA"/>
</dbReference>
<evidence type="ECO:0000256" key="1">
    <source>
        <dbReference type="SAM" id="MobiDB-lite"/>
    </source>
</evidence>
<dbReference type="Proteomes" id="UP001221757">
    <property type="component" value="Unassembled WGS sequence"/>
</dbReference>
<name>A0AAD7D5M0_MYCRO</name>
<accession>A0AAD7D5M0</accession>
<evidence type="ECO:0000313" key="2">
    <source>
        <dbReference type="EMBL" id="KAJ7680077.1"/>
    </source>
</evidence>
<keyword evidence="3" id="KW-1185">Reference proteome</keyword>
<comment type="caution">
    <text evidence="2">The sequence shown here is derived from an EMBL/GenBank/DDBJ whole genome shotgun (WGS) entry which is preliminary data.</text>
</comment>
<feature type="region of interest" description="Disordered" evidence="1">
    <location>
        <begin position="1"/>
        <end position="49"/>
    </location>
</feature>
<dbReference type="AlphaFoldDB" id="A0AAD7D5M0"/>
<protein>
    <submittedName>
        <fullName evidence="2">Uncharacterized protein</fullName>
    </submittedName>
</protein>
<feature type="compositionally biased region" description="Low complexity" evidence="1">
    <location>
        <begin position="28"/>
        <end position="40"/>
    </location>
</feature>
<reference evidence="2" key="1">
    <citation type="submission" date="2023-03" db="EMBL/GenBank/DDBJ databases">
        <title>Massive genome expansion in bonnet fungi (Mycena s.s.) driven by repeated elements and novel gene families across ecological guilds.</title>
        <authorList>
            <consortium name="Lawrence Berkeley National Laboratory"/>
            <person name="Harder C.B."/>
            <person name="Miyauchi S."/>
            <person name="Viragh M."/>
            <person name="Kuo A."/>
            <person name="Thoen E."/>
            <person name="Andreopoulos B."/>
            <person name="Lu D."/>
            <person name="Skrede I."/>
            <person name="Drula E."/>
            <person name="Henrissat B."/>
            <person name="Morin E."/>
            <person name="Kohler A."/>
            <person name="Barry K."/>
            <person name="LaButti K."/>
            <person name="Morin E."/>
            <person name="Salamov A."/>
            <person name="Lipzen A."/>
            <person name="Mereny Z."/>
            <person name="Hegedus B."/>
            <person name="Baldrian P."/>
            <person name="Stursova M."/>
            <person name="Weitz H."/>
            <person name="Taylor A."/>
            <person name="Grigoriev I.V."/>
            <person name="Nagy L.G."/>
            <person name="Martin F."/>
            <person name="Kauserud H."/>
        </authorList>
    </citation>
    <scope>NUCLEOTIDE SEQUENCE</scope>
    <source>
        <strain evidence="2">CBHHK067</strain>
    </source>
</reference>
<feature type="compositionally biased region" description="Low complexity" evidence="1">
    <location>
        <begin position="9"/>
        <end position="21"/>
    </location>
</feature>
<evidence type="ECO:0000313" key="3">
    <source>
        <dbReference type="Proteomes" id="UP001221757"/>
    </source>
</evidence>
<sequence>MPTHKHAFSVSSPPLTPLSPTMSITINTPLSTPPSSSGLGRSFTSAKDMRRRHMAKLTRTLGENIAPELVVADPVAPRLTRAKSIAALHDAPAPPPSMRPLKSPTLGRSASMRHLDSATLGRSFSTVSHNSRIMLVPTSHRRGESIAFTSANIAADLLAAKEARDADAARLDLAVRQLSDELRAGRGRKEKEWSGEWNREMQAVAKQLRSLK</sequence>
<gene>
    <name evidence="2" type="ORF">B0H17DRAFT_1077314</name>
</gene>
<proteinExistence type="predicted"/>
<organism evidence="2 3">
    <name type="scientific">Mycena rosella</name>
    <name type="common">Pink bonnet</name>
    <name type="synonym">Agaricus rosellus</name>
    <dbReference type="NCBI Taxonomy" id="1033263"/>
    <lineage>
        <taxon>Eukaryota</taxon>
        <taxon>Fungi</taxon>
        <taxon>Dikarya</taxon>
        <taxon>Basidiomycota</taxon>
        <taxon>Agaricomycotina</taxon>
        <taxon>Agaricomycetes</taxon>
        <taxon>Agaricomycetidae</taxon>
        <taxon>Agaricales</taxon>
        <taxon>Marasmiineae</taxon>
        <taxon>Mycenaceae</taxon>
        <taxon>Mycena</taxon>
    </lineage>
</organism>